<keyword evidence="3" id="KW-0238">DNA-binding</keyword>
<dbReference type="Proteomes" id="UP000546464">
    <property type="component" value="Unassembled WGS sequence"/>
</dbReference>
<dbReference type="PANTHER" id="PTHR30363">
    <property type="entry name" value="HTH-TYPE TRANSCRIPTIONAL REGULATOR SRLR-RELATED"/>
    <property type="match status" value="1"/>
</dbReference>
<sequence length="257" mass="28423">MLKFERTQAILRAIQQNGSVSLSELVEELHHSEATIRRDLAELEREGKLIRTHGGAILPQRLALEPSYDEKRSCNWPFKKQIADCVLKAIPEGVTIYLDAGTTCLEAGIRLLERNANPIFTNSIPLLVASCNYPGTVTAVGGEVRSISRALVGAMSLNWLDKLYFDIVLIGASAIRDDGAVLTTEIHEASLKAHVIEHADKAFLLADSDKLTASATLEFTTLKQLSAWYTDHRLDRSKFARLRKNCSATIIRTPQPS</sequence>
<keyword evidence="4" id="KW-0804">Transcription</keyword>
<reference evidence="6 7" key="1">
    <citation type="submission" date="2020-07" db="EMBL/GenBank/DDBJ databases">
        <authorList>
            <person name="Feng X."/>
        </authorList>
    </citation>
    <scope>NUCLEOTIDE SEQUENCE [LARGE SCALE GENOMIC DNA]</scope>
    <source>
        <strain evidence="6 7">JCM31066</strain>
    </source>
</reference>
<dbReference type="AlphaFoldDB" id="A0A842HL89"/>
<dbReference type="SUPFAM" id="SSF100950">
    <property type="entry name" value="NagB/RpiA/CoA transferase-like"/>
    <property type="match status" value="1"/>
</dbReference>
<dbReference type="InterPro" id="IPR018356">
    <property type="entry name" value="Tscrpt_reg_HTH_DeoR_CS"/>
</dbReference>
<dbReference type="EMBL" id="JACHVB010000058">
    <property type="protein sequence ID" value="MBC2595901.1"/>
    <property type="molecule type" value="Genomic_DNA"/>
</dbReference>
<accession>A0A842HL89</accession>
<feature type="domain" description="HTH deoR-type" evidence="5">
    <location>
        <begin position="3"/>
        <end position="58"/>
    </location>
</feature>
<dbReference type="PROSITE" id="PS51000">
    <property type="entry name" value="HTH_DEOR_2"/>
    <property type="match status" value="1"/>
</dbReference>
<evidence type="ECO:0000256" key="1">
    <source>
        <dbReference type="ARBA" id="ARBA00022491"/>
    </source>
</evidence>
<evidence type="ECO:0000259" key="5">
    <source>
        <dbReference type="PROSITE" id="PS51000"/>
    </source>
</evidence>
<keyword evidence="2" id="KW-0805">Transcription regulation</keyword>
<dbReference type="RefSeq" id="WP_185676830.1">
    <property type="nucleotide sequence ID" value="NZ_JACHVB010000058.1"/>
</dbReference>
<dbReference type="InterPro" id="IPR050313">
    <property type="entry name" value="Carb_Metab_HTH_regulators"/>
</dbReference>
<evidence type="ECO:0000256" key="4">
    <source>
        <dbReference type="ARBA" id="ARBA00023163"/>
    </source>
</evidence>
<keyword evidence="7" id="KW-1185">Reference proteome</keyword>
<dbReference type="InterPro" id="IPR001034">
    <property type="entry name" value="DeoR_HTH"/>
</dbReference>
<dbReference type="InterPro" id="IPR014036">
    <property type="entry name" value="DeoR-like_C"/>
</dbReference>
<organism evidence="6 7">
    <name type="scientific">Ruficoccus amylovorans</name>
    <dbReference type="NCBI Taxonomy" id="1804625"/>
    <lineage>
        <taxon>Bacteria</taxon>
        <taxon>Pseudomonadati</taxon>
        <taxon>Verrucomicrobiota</taxon>
        <taxon>Opitutia</taxon>
        <taxon>Puniceicoccales</taxon>
        <taxon>Cerasicoccaceae</taxon>
        <taxon>Ruficoccus</taxon>
    </lineage>
</organism>
<dbReference type="InterPro" id="IPR036388">
    <property type="entry name" value="WH-like_DNA-bd_sf"/>
</dbReference>
<dbReference type="SMART" id="SM00420">
    <property type="entry name" value="HTH_DEOR"/>
    <property type="match status" value="1"/>
</dbReference>
<evidence type="ECO:0000256" key="3">
    <source>
        <dbReference type="ARBA" id="ARBA00023125"/>
    </source>
</evidence>
<dbReference type="SMART" id="SM01134">
    <property type="entry name" value="DeoRC"/>
    <property type="match status" value="1"/>
</dbReference>
<name>A0A842HL89_9BACT</name>
<dbReference type="PRINTS" id="PR00037">
    <property type="entry name" value="HTHLACR"/>
</dbReference>
<evidence type="ECO:0000256" key="2">
    <source>
        <dbReference type="ARBA" id="ARBA00023015"/>
    </source>
</evidence>
<evidence type="ECO:0000313" key="7">
    <source>
        <dbReference type="Proteomes" id="UP000546464"/>
    </source>
</evidence>
<dbReference type="Gene3D" id="1.10.10.10">
    <property type="entry name" value="Winged helix-like DNA-binding domain superfamily/Winged helix DNA-binding domain"/>
    <property type="match status" value="1"/>
</dbReference>
<protein>
    <submittedName>
        <fullName evidence="6">DeoR/GlpR transcriptional regulator</fullName>
    </submittedName>
</protein>
<dbReference type="GO" id="GO:0003677">
    <property type="term" value="F:DNA binding"/>
    <property type="evidence" value="ECO:0007669"/>
    <property type="project" value="UniProtKB-KW"/>
</dbReference>
<evidence type="ECO:0000313" key="6">
    <source>
        <dbReference type="EMBL" id="MBC2595901.1"/>
    </source>
</evidence>
<dbReference type="InterPro" id="IPR037171">
    <property type="entry name" value="NagB/RpiA_transferase-like"/>
</dbReference>
<dbReference type="Pfam" id="PF00455">
    <property type="entry name" value="DeoRC"/>
    <property type="match status" value="1"/>
</dbReference>
<gene>
    <name evidence="6" type="ORF">H5P28_16675</name>
</gene>
<dbReference type="InterPro" id="IPR036390">
    <property type="entry name" value="WH_DNA-bd_sf"/>
</dbReference>
<keyword evidence="1" id="KW-0678">Repressor</keyword>
<dbReference type="GO" id="GO:0003700">
    <property type="term" value="F:DNA-binding transcription factor activity"/>
    <property type="evidence" value="ECO:0007669"/>
    <property type="project" value="InterPro"/>
</dbReference>
<comment type="caution">
    <text evidence="6">The sequence shown here is derived from an EMBL/GenBank/DDBJ whole genome shotgun (WGS) entry which is preliminary data.</text>
</comment>
<dbReference type="PANTHER" id="PTHR30363:SF4">
    <property type="entry name" value="GLYCEROL-3-PHOSPHATE REGULON REPRESSOR"/>
    <property type="match status" value="1"/>
</dbReference>
<dbReference type="Pfam" id="PF08220">
    <property type="entry name" value="HTH_DeoR"/>
    <property type="match status" value="1"/>
</dbReference>
<proteinExistence type="predicted"/>
<dbReference type="SUPFAM" id="SSF46785">
    <property type="entry name" value="Winged helix' DNA-binding domain"/>
    <property type="match status" value="1"/>
</dbReference>
<dbReference type="PROSITE" id="PS00894">
    <property type="entry name" value="HTH_DEOR_1"/>
    <property type="match status" value="1"/>
</dbReference>